<reference evidence="2" key="1">
    <citation type="journal article" date="2019" name="Int. J. Syst. Evol. Microbiol.">
        <title>The Global Catalogue of Microorganisms (GCM) 10K type strain sequencing project: providing services to taxonomists for standard genome sequencing and annotation.</title>
        <authorList>
            <consortium name="The Broad Institute Genomics Platform"/>
            <consortium name="The Broad Institute Genome Sequencing Center for Infectious Disease"/>
            <person name="Wu L."/>
            <person name="Ma J."/>
        </authorList>
    </citation>
    <scope>NUCLEOTIDE SEQUENCE [LARGE SCALE GENOMIC DNA]</scope>
    <source>
        <strain evidence="2">JCM 17591</strain>
    </source>
</reference>
<protein>
    <recommendedName>
        <fullName evidence="3">Head decoration protein</fullName>
    </recommendedName>
</protein>
<comment type="caution">
    <text evidence="1">The sequence shown here is derived from an EMBL/GenBank/DDBJ whole genome shotgun (WGS) entry which is preliminary data.</text>
</comment>
<evidence type="ECO:0000313" key="1">
    <source>
        <dbReference type="EMBL" id="GAA4175763.1"/>
    </source>
</evidence>
<keyword evidence="2" id="KW-1185">Reference proteome</keyword>
<name>A0ABP8A1R6_9MICO</name>
<sequence>MRQIPNAALPHKTVSYKPYTGDSAKGRTFGPSVPVKRALVVQKDVLVRGKDGEQLISGTQVYMDALAPVPTNSLVTVHAGTAFERESTVITSEHYDAGPLVQPLLVLFLN</sequence>
<accession>A0ABP8A1R6</accession>
<dbReference type="EMBL" id="BAABBW010000003">
    <property type="protein sequence ID" value="GAA4175763.1"/>
    <property type="molecule type" value="Genomic_DNA"/>
</dbReference>
<dbReference type="Proteomes" id="UP001501079">
    <property type="component" value="Unassembled WGS sequence"/>
</dbReference>
<dbReference type="RefSeq" id="WP_344754284.1">
    <property type="nucleotide sequence ID" value="NZ_BAABBW010000003.1"/>
</dbReference>
<evidence type="ECO:0000313" key="2">
    <source>
        <dbReference type="Proteomes" id="UP001501079"/>
    </source>
</evidence>
<organism evidence="1 2">
    <name type="scientific">Gryllotalpicola koreensis</name>
    <dbReference type="NCBI Taxonomy" id="993086"/>
    <lineage>
        <taxon>Bacteria</taxon>
        <taxon>Bacillati</taxon>
        <taxon>Actinomycetota</taxon>
        <taxon>Actinomycetes</taxon>
        <taxon>Micrococcales</taxon>
        <taxon>Microbacteriaceae</taxon>
        <taxon>Gryllotalpicola</taxon>
    </lineage>
</organism>
<gene>
    <name evidence="1" type="ORF">GCM10022287_21890</name>
</gene>
<evidence type="ECO:0008006" key="3">
    <source>
        <dbReference type="Google" id="ProtNLM"/>
    </source>
</evidence>
<proteinExistence type="predicted"/>